<sequence length="311" mass="34675">MASCFSMVAFYGYFLRRSFAAAGLRPETHEIDGGETTMHCWVPDSALGGSDDSRPTVVLLHGFGPSAVWQWRRQVGHISRGLRLVVPDLVFFGGSSSRSARRSVAFQAECVLKLLDRLGVGRFSVVGTSYGGFVAWHVAREAAPAGRVERVVIASSDPLKTEEDDAQLRQRAGVENISDLMLPRSTRTLRSLLRLSVHRSPSIMPDFVLRDVLQTFFTDNREVKMELLEGLELNKNGEISGSPLLQDVLIVWGEHDYIFPLEKAHLLKKHLGEKARLEVMKNTAHVPQIEDPNRFNEIVLNFLLGKPISSL</sequence>
<dbReference type="SUPFAM" id="SSF53474">
    <property type="entry name" value="alpha/beta-Hydrolases"/>
    <property type="match status" value="1"/>
</dbReference>
<protein>
    <recommendedName>
        <fullName evidence="1">AB hydrolase-1 domain-containing protein</fullName>
    </recommendedName>
</protein>
<proteinExistence type="predicted"/>
<gene>
    <name evidence="2" type="ORF">Taro_010471</name>
</gene>
<evidence type="ECO:0000313" key="3">
    <source>
        <dbReference type="Proteomes" id="UP000652761"/>
    </source>
</evidence>
<dbReference type="Proteomes" id="UP000652761">
    <property type="component" value="Unassembled WGS sequence"/>
</dbReference>
<dbReference type="PRINTS" id="PR00412">
    <property type="entry name" value="EPOXHYDRLASE"/>
</dbReference>
<dbReference type="Pfam" id="PF00561">
    <property type="entry name" value="Abhydrolase_1"/>
    <property type="match status" value="1"/>
</dbReference>
<dbReference type="InterPro" id="IPR052370">
    <property type="entry name" value="Meta-cleavage_hydrolase"/>
</dbReference>
<evidence type="ECO:0000313" key="2">
    <source>
        <dbReference type="EMBL" id="MQL78043.1"/>
    </source>
</evidence>
<accession>A0A843U9M8</accession>
<reference evidence="2" key="1">
    <citation type="submission" date="2017-07" db="EMBL/GenBank/DDBJ databases">
        <title>Taro Niue Genome Assembly and Annotation.</title>
        <authorList>
            <person name="Atibalentja N."/>
            <person name="Keating K."/>
            <person name="Fields C.J."/>
        </authorList>
    </citation>
    <scope>NUCLEOTIDE SEQUENCE</scope>
    <source>
        <strain evidence="2">Niue_2</strain>
        <tissue evidence="2">Leaf</tissue>
    </source>
</reference>
<dbReference type="EMBL" id="NMUH01000379">
    <property type="protein sequence ID" value="MQL78043.1"/>
    <property type="molecule type" value="Genomic_DNA"/>
</dbReference>
<dbReference type="InterPro" id="IPR000639">
    <property type="entry name" value="Epox_hydrolase-like"/>
</dbReference>
<dbReference type="PANTHER" id="PTHR43139:SF52">
    <property type="entry name" value="SI:DKEY-122A22.2"/>
    <property type="match status" value="1"/>
</dbReference>
<evidence type="ECO:0000259" key="1">
    <source>
        <dbReference type="Pfam" id="PF00561"/>
    </source>
</evidence>
<dbReference type="PANTHER" id="PTHR43139">
    <property type="entry name" value="SI:DKEY-122A22.2"/>
    <property type="match status" value="1"/>
</dbReference>
<organism evidence="2 3">
    <name type="scientific">Colocasia esculenta</name>
    <name type="common">Wild taro</name>
    <name type="synonym">Arum esculentum</name>
    <dbReference type="NCBI Taxonomy" id="4460"/>
    <lineage>
        <taxon>Eukaryota</taxon>
        <taxon>Viridiplantae</taxon>
        <taxon>Streptophyta</taxon>
        <taxon>Embryophyta</taxon>
        <taxon>Tracheophyta</taxon>
        <taxon>Spermatophyta</taxon>
        <taxon>Magnoliopsida</taxon>
        <taxon>Liliopsida</taxon>
        <taxon>Araceae</taxon>
        <taxon>Aroideae</taxon>
        <taxon>Colocasieae</taxon>
        <taxon>Colocasia</taxon>
    </lineage>
</organism>
<name>A0A843U9M8_COLES</name>
<feature type="domain" description="AB hydrolase-1" evidence="1">
    <location>
        <begin position="55"/>
        <end position="292"/>
    </location>
</feature>
<keyword evidence="3" id="KW-1185">Reference proteome</keyword>
<dbReference type="AlphaFoldDB" id="A0A843U9M8"/>
<dbReference type="PRINTS" id="PR00111">
    <property type="entry name" value="ABHYDROLASE"/>
</dbReference>
<dbReference type="InterPro" id="IPR029058">
    <property type="entry name" value="AB_hydrolase_fold"/>
</dbReference>
<dbReference type="InterPro" id="IPR000073">
    <property type="entry name" value="AB_hydrolase_1"/>
</dbReference>
<comment type="caution">
    <text evidence="2">The sequence shown here is derived from an EMBL/GenBank/DDBJ whole genome shotgun (WGS) entry which is preliminary data.</text>
</comment>
<dbReference type="OrthoDB" id="6431331at2759"/>
<dbReference type="GO" id="GO:0003824">
    <property type="term" value="F:catalytic activity"/>
    <property type="evidence" value="ECO:0007669"/>
    <property type="project" value="InterPro"/>
</dbReference>
<dbReference type="Gene3D" id="3.40.50.1820">
    <property type="entry name" value="alpha/beta hydrolase"/>
    <property type="match status" value="1"/>
</dbReference>